<dbReference type="InterPro" id="IPR031704">
    <property type="entry name" value="Glyco_hydro_36_N"/>
</dbReference>
<dbReference type="PRINTS" id="PR00743">
    <property type="entry name" value="GLHYDRLASE36"/>
</dbReference>
<dbReference type="InterPro" id="IPR017853">
    <property type="entry name" value="GH"/>
</dbReference>
<keyword evidence="3 7" id="KW-0378">Hydrolase</keyword>
<dbReference type="SUPFAM" id="SSF51445">
    <property type="entry name" value="(Trans)glycosidases"/>
    <property type="match status" value="1"/>
</dbReference>
<keyword evidence="8" id="KW-1185">Reference proteome</keyword>
<dbReference type="Gene3D" id="2.60.40.1180">
    <property type="entry name" value="Golgi alpha-mannosidase II"/>
    <property type="match status" value="1"/>
</dbReference>
<evidence type="ECO:0000313" key="7">
    <source>
        <dbReference type="EMBL" id="MFB9377260.1"/>
    </source>
</evidence>
<dbReference type="CDD" id="cd14791">
    <property type="entry name" value="GH36"/>
    <property type="match status" value="1"/>
</dbReference>
<feature type="domain" description="Glycosyl hydrolase family 36 N-terminal" evidence="6">
    <location>
        <begin position="23"/>
        <end position="258"/>
    </location>
</feature>
<dbReference type="Proteomes" id="UP001589748">
    <property type="component" value="Unassembled WGS sequence"/>
</dbReference>
<dbReference type="InterPro" id="IPR031705">
    <property type="entry name" value="Glyco_hydro_36_C"/>
</dbReference>
<evidence type="ECO:0000259" key="5">
    <source>
        <dbReference type="Pfam" id="PF16874"/>
    </source>
</evidence>
<dbReference type="GO" id="GO:0004557">
    <property type="term" value="F:alpha-galactosidase activity"/>
    <property type="evidence" value="ECO:0007669"/>
    <property type="project" value="UniProtKB-EC"/>
</dbReference>
<dbReference type="EC" id="3.2.1.22" evidence="2"/>
<dbReference type="PANTHER" id="PTHR43053">
    <property type="entry name" value="GLYCOSIDASE FAMILY 31"/>
    <property type="match status" value="1"/>
</dbReference>
<dbReference type="EMBL" id="JBHMDM010000005">
    <property type="protein sequence ID" value="MFB9377260.1"/>
    <property type="molecule type" value="Genomic_DNA"/>
</dbReference>
<accession>A0ABV5LT49</accession>
<gene>
    <name evidence="7" type="ORF">ACFFVI_09780</name>
</gene>
<dbReference type="PANTHER" id="PTHR43053:SF3">
    <property type="entry name" value="ALPHA-GALACTOSIDASE C-RELATED"/>
    <property type="match status" value="1"/>
</dbReference>
<dbReference type="InterPro" id="IPR050985">
    <property type="entry name" value="Alpha-glycosidase_related"/>
</dbReference>
<dbReference type="InterPro" id="IPR013785">
    <property type="entry name" value="Aldolase_TIM"/>
</dbReference>
<evidence type="ECO:0000313" key="8">
    <source>
        <dbReference type="Proteomes" id="UP001589748"/>
    </source>
</evidence>
<dbReference type="InterPro" id="IPR000111">
    <property type="entry name" value="Glyco_hydro_27/36_CS"/>
</dbReference>
<comment type="caution">
    <text evidence="7">The sequence shown here is derived from an EMBL/GenBank/DDBJ whole genome shotgun (WGS) entry which is preliminary data.</text>
</comment>
<evidence type="ECO:0000256" key="1">
    <source>
        <dbReference type="ARBA" id="ARBA00001255"/>
    </source>
</evidence>
<feature type="domain" description="Glycosyl hydrolase family 36 C-terminal" evidence="5">
    <location>
        <begin position="619"/>
        <end position="702"/>
    </location>
</feature>
<evidence type="ECO:0000256" key="3">
    <source>
        <dbReference type="ARBA" id="ARBA00022801"/>
    </source>
</evidence>
<protein>
    <recommendedName>
        <fullName evidence="2">alpha-galactosidase</fullName>
        <ecNumber evidence="2">3.2.1.22</ecNumber>
    </recommendedName>
</protein>
<comment type="catalytic activity">
    <reaction evidence="1">
        <text>Hydrolysis of terminal, non-reducing alpha-D-galactose residues in alpha-D-galactosides, including galactose oligosaccharides, galactomannans and galactolipids.</text>
        <dbReference type="EC" id="3.2.1.22"/>
    </reaction>
</comment>
<evidence type="ECO:0000256" key="4">
    <source>
        <dbReference type="ARBA" id="ARBA00023295"/>
    </source>
</evidence>
<dbReference type="Pfam" id="PF02065">
    <property type="entry name" value="Melibiase"/>
    <property type="match status" value="1"/>
</dbReference>
<dbReference type="Pfam" id="PF16875">
    <property type="entry name" value="Glyco_hydro_36N"/>
    <property type="match status" value="1"/>
</dbReference>
<evidence type="ECO:0000256" key="2">
    <source>
        <dbReference type="ARBA" id="ARBA00012755"/>
    </source>
</evidence>
<dbReference type="Gene3D" id="3.20.20.70">
    <property type="entry name" value="Aldolase class I"/>
    <property type="match status" value="1"/>
</dbReference>
<dbReference type="InterPro" id="IPR002252">
    <property type="entry name" value="Glyco_hydro_36"/>
</dbReference>
<reference evidence="7 8" key="1">
    <citation type="submission" date="2024-09" db="EMBL/GenBank/DDBJ databases">
        <authorList>
            <person name="Sun Q."/>
            <person name="Mori K."/>
        </authorList>
    </citation>
    <scope>NUCLEOTIDE SEQUENCE [LARGE SCALE GENOMIC DNA]</scope>
    <source>
        <strain evidence="7 8">TISTR 1856</strain>
    </source>
</reference>
<dbReference type="PROSITE" id="PS00512">
    <property type="entry name" value="ALPHA_GALACTOSIDASE"/>
    <property type="match status" value="1"/>
</dbReference>
<proteinExistence type="predicted"/>
<sequence>MSPHLHLRSAGTSLVLDVSGPALPRVLHWGSDLGELGETELATLVAASVPATTHSAFDVPPALPLLAGERDGWSGTPGVEGHRTGAHPFPDWELTGAGVVATEGGVTVEAHDATAELALRLRLTLDARGVVVVATELRNTGSSPYEVTAVVPTLPVPAAAEEILDLTGRWCRERSPQRSAFQHGTHLRTSRRGRSGPDMTLLLAAGTPGFGFRSGEVWATHVAWSGNSSTLAEKLPERAGAAAGILGGGEHLLPGELVLAPGETYTAPDVWFVHSEAGLDGITHRVHRTLRARPHHVAPARPLVLNTWEAVYFDHDLATLSRLADVAASIGVERFVLDDGWFGGRRDDTKGLGDWYVSDAVWPGGLRPLSDHVHAAGMQFGLWVEPEMVNPDSDLVRAHPDWVLTPGAPLWRHQQVINLANPDAFAHLLDRLDAIVKENAVDYLKWDHNRDLHVAENPRAGLPHAGVHAQTVGIYALLDALRERNPGLEIESCASGGSRVDLGILEHTDRVWASDCNDAHERQAIQRWTTALVPPELVGTHVGPPVAHTTHRTASLAFRCATALFGHAGIEWDITTCSPEELAVLTRWTALYREQRDLLHSGDVVRADLPDAGALLHGVVSAEQDKGFFAFVRLLTAPETHPGRVRLPGLDPARRYRVRVRADLGAAQALQIAPPPWIADGDEGVVLPGSVLSGVGLPMPNLAPDSALLLEVSSA</sequence>
<dbReference type="RefSeq" id="WP_380139331.1">
    <property type="nucleotide sequence ID" value="NZ_JBHLUI010000010.1"/>
</dbReference>
<organism evidence="7 8">
    <name type="scientific">Kineococcus gynurae</name>
    <dbReference type="NCBI Taxonomy" id="452979"/>
    <lineage>
        <taxon>Bacteria</taxon>
        <taxon>Bacillati</taxon>
        <taxon>Actinomycetota</taxon>
        <taxon>Actinomycetes</taxon>
        <taxon>Kineosporiales</taxon>
        <taxon>Kineosporiaceae</taxon>
        <taxon>Kineococcus</taxon>
    </lineage>
</organism>
<keyword evidence="4 7" id="KW-0326">Glycosidase</keyword>
<name>A0ABV5LT49_9ACTN</name>
<dbReference type="Pfam" id="PF16874">
    <property type="entry name" value="Glyco_hydro_36C"/>
    <property type="match status" value="1"/>
</dbReference>
<evidence type="ECO:0000259" key="6">
    <source>
        <dbReference type="Pfam" id="PF16875"/>
    </source>
</evidence>
<dbReference type="Gene3D" id="2.70.98.60">
    <property type="entry name" value="alpha-galactosidase from lactobacil brevis"/>
    <property type="match status" value="1"/>
</dbReference>
<dbReference type="InterPro" id="IPR038417">
    <property type="entry name" value="Alpga-gal_N_sf"/>
</dbReference>
<dbReference type="InterPro" id="IPR013780">
    <property type="entry name" value="Glyco_hydro_b"/>
</dbReference>